<proteinExistence type="predicted"/>
<evidence type="ECO:0000313" key="1">
    <source>
        <dbReference type="EMBL" id="RNA08917.1"/>
    </source>
</evidence>
<dbReference type="AlphaFoldDB" id="A0A3M7QBR7"/>
<keyword evidence="2" id="KW-1185">Reference proteome</keyword>
<reference evidence="1 2" key="1">
    <citation type="journal article" date="2018" name="Sci. Rep.">
        <title>Genomic signatures of local adaptation to the degree of environmental predictability in rotifers.</title>
        <authorList>
            <person name="Franch-Gras L."/>
            <person name="Hahn C."/>
            <person name="Garcia-Roger E.M."/>
            <person name="Carmona M.J."/>
            <person name="Serra M."/>
            <person name="Gomez A."/>
        </authorList>
    </citation>
    <scope>NUCLEOTIDE SEQUENCE [LARGE SCALE GENOMIC DNA]</scope>
    <source>
        <strain evidence="1">HYR1</strain>
    </source>
</reference>
<protein>
    <submittedName>
        <fullName evidence="1">Uncharacterized protein</fullName>
    </submittedName>
</protein>
<dbReference type="EMBL" id="REGN01006595">
    <property type="protein sequence ID" value="RNA08917.1"/>
    <property type="molecule type" value="Genomic_DNA"/>
</dbReference>
<gene>
    <name evidence="1" type="ORF">BpHYR1_026820</name>
</gene>
<organism evidence="1 2">
    <name type="scientific">Brachionus plicatilis</name>
    <name type="common">Marine rotifer</name>
    <name type="synonym">Brachionus muelleri</name>
    <dbReference type="NCBI Taxonomy" id="10195"/>
    <lineage>
        <taxon>Eukaryota</taxon>
        <taxon>Metazoa</taxon>
        <taxon>Spiralia</taxon>
        <taxon>Gnathifera</taxon>
        <taxon>Rotifera</taxon>
        <taxon>Eurotatoria</taxon>
        <taxon>Monogononta</taxon>
        <taxon>Pseudotrocha</taxon>
        <taxon>Ploima</taxon>
        <taxon>Brachionidae</taxon>
        <taxon>Brachionus</taxon>
    </lineage>
</organism>
<sequence>MRVSEVAHVIEVDHLDQVDQVYQVVKNSEAVEPTKRGGRPPKANIVELFNTNILLKIVLKTLKNKIIIIDQIIIIIFTSARFSLNYWRFI</sequence>
<dbReference type="Proteomes" id="UP000276133">
    <property type="component" value="Unassembled WGS sequence"/>
</dbReference>
<comment type="caution">
    <text evidence="1">The sequence shown here is derived from an EMBL/GenBank/DDBJ whole genome shotgun (WGS) entry which is preliminary data.</text>
</comment>
<name>A0A3M7QBR7_BRAPC</name>
<accession>A0A3M7QBR7</accession>
<evidence type="ECO:0000313" key="2">
    <source>
        <dbReference type="Proteomes" id="UP000276133"/>
    </source>
</evidence>